<gene>
    <name evidence="5" type="ORF">WMY93_000013</name>
</gene>
<dbReference type="PANTHER" id="PTHR10910">
    <property type="entry name" value="EUKARYOTE SPECIFIC DSRNA BINDING PROTEIN"/>
    <property type="match status" value="1"/>
</dbReference>
<feature type="domain" description="DRBM" evidence="3">
    <location>
        <begin position="172"/>
        <end position="209"/>
    </location>
</feature>
<feature type="compositionally biased region" description="Basic and acidic residues" evidence="2">
    <location>
        <begin position="629"/>
        <end position="667"/>
    </location>
</feature>
<dbReference type="SMART" id="SM00358">
    <property type="entry name" value="DSRM"/>
    <property type="match status" value="1"/>
</dbReference>
<sequence length="714" mass="81879">MDLKRTKRRRRKPRNPERVSSSLDRPGFSSNKSEPPPLSKTRPASWNVRSKTSVLHLNETSFGLGFEPMPDTKKFQPTSKLTKVMSEELDWCFSNPTLHVLQASPRTGPKTRMLVDFNQAQTLQEPHEKYRPHESSPESHAAYVNPVVLLTKIHPRLKFSCVCDGPPGGAVKRFVVRLELEGRVFAGHGLSKRVAKAQAAVSALHALHGVCLKTGVRSSLTLHLGTSGLRTDKRQQLPQWFADSIFGLVMQKSTVFNVASSPALLDHKGLAGIVLTTGLDLSTAQVVAMATGTKYISKNRNKVNGRTLRDCHAEVLCRRALMCFFYDQVELLLRSPSDSSVQSIFVPGPGGSSVFRLRHDVHLHMFISCPPCGDARLRQPHARTGTTTVAGVLSRRWRCGVRVKVDGEGTVPVSTHTHTDRDSLSCTDKMTKWFNSHRGDKERGEEERGEEERGDKERGEEERGDKERGEEERGEEERGDKERGEKEKERGDRGGEERGERRRQERGDKERGEEGGEEERGTRRGDKERGKEEETRREETRREETREETRRGGEERGGEKRQGERRGGDKERGDKERGDEERGEEERGDEERGDKERGEKERGDKERGDEERGEEDRGDKETGEEERGEEDRGDKERGEEERGERERRRRRERGEGTEETRREETRRKERRRKERGEEDRGDKERGDKERGEEERGEEDRGERREETRREETRR</sequence>
<dbReference type="Gene3D" id="3.30.160.20">
    <property type="match status" value="1"/>
</dbReference>
<feature type="compositionally biased region" description="Basic and acidic residues" evidence="2">
    <location>
        <begin position="437"/>
        <end position="580"/>
    </location>
</feature>
<organism evidence="5 6">
    <name type="scientific">Mugilogobius chulae</name>
    <name type="common">yellowstripe goby</name>
    <dbReference type="NCBI Taxonomy" id="88201"/>
    <lineage>
        <taxon>Eukaryota</taxon>
        <taxon>Metazoa</taxon>
        <taxon>Chordata</taxon>
        <taxon>Craniata</taxon>
        <taxon>Vertebrata</taxon>
        <taxon>Euteleostomi</taxon>
        <taxon>Actinopterygii</taxon>
        <taxon>Neopterygii</taxon>
        <taxon>Teleostei</taxon>
        <taxon>Neoteleostei</taxon>
        <taxon>Acanthomorphata</taxon>
        <taxon>Gobiaria</taxon>
        <taxon>Gobiiformes</taxon>
        <taxon>Gobioidei</taxon>
        <taxon>Gobiidae</taxon>
        <taxon>Gobionellinae</taxon>
        <taxon>Mugilogobius</taxon>
    </lineage>
</organism>
<dbReference type="SMART" id="SM00552">
    <property type="entry name" value="ADEAMc"/>
    <property type="match status" value="1"/>
</dbReference>
<dbReference type="GO" id="GO:0003725">
    <property type="term" value="F:double-stranded RNA binding"/>
    <property type="evidence" value="ECO:0007669"/>
    <property type="project" value="TreeGrafter"/>
</dbReference>
<feature type="compositionally biased region" description="Basic and acidic residues" evidence="2">
    <location>
        <begin position="589"/>
        <end position="621"/>
    </location>
</feature>
<dbReference type="AlphaFoldDB" id="A0AAW0Q7Z5"/>
<dbReference type="SUPFAM" id="SSF54768">
    <property type="entry name" value="dsRNA-binding domain-like"/>
    <property type="match status" value="1"/>
</dbReference>
<dbReference type="GO" id="GO:0006382">
    <property type="term" value="P:adenosine to inosine editing"/>
    <property type="evidence" value="ECO:0007669"/>
    <property type="project" value="TreeGrafter"/>
</dbReference>
<dbReference type="GO" id="GO:0003726">
    <property type="term" value="F:double-stranded RNA adenosine deaminase activity"/>
    <property type="evidence" value="ECO:0007669"/>
    <property type="project" value="TreeGrafter"/>
</dbReference>
<dbReference type="PROSITE" id="PS50137">
    <property type="entry name" value="DS_RBD"/>
    <property type="match status" value="1"/>
</dbReference>
<dbReference type="EMBL" id="JBBPFD010000001">
    <property type="protein sequence ID" value="KAK7944285.1"/>
    <property type="molecule type" value="Genomic_DNA"/>
</dbReference>
<evidence type="ECO:0000313" key="5">
    <source>
        <dbReference type="EMBL" id="KAK7944285.1"/>
    </source>
</evidence>
<dbReference type="PROSITE" id="PS50141">
    <property type="entry name" value="A_DEAMIN_EDITASE"/>
    <property type="match status" value="1"/>
</dbReference>
<reference evidence="6" key="1">
    <citation type="submission" date="2024-04" db="EMBL/GenBank/DDBJ databases">
        <title>Salinicola lusitanus LLJ914,a marine bacterium isolated from the Okinawa Trough.</title>
        <authorList>
            <person name="Li J."/>
        </authorList>
    </citation>
    <scope>NUCLEOTIDE SEQUENCE [LARGE SCALE GENOMIC DNA]</scope>
</reference>
<dbReference type="Pfam" id="PF00035">
    <property type="entry name" value="dsrm"/>
    <property type="match status" value="1"/>
</dbReference>
<keyword evidence="6" id="KW-1185">Reference proteome</keyword>
<dbReference type="GO" id="GO:0008251">
    <property type="term" value="F:tRNA-specific adenosine deaminase activity"/>
    <property type="evidence" value="ECO:0007669"/>
    <property type="project" value="TreeGrafter"/>
</dbReference>
<dbReference type="GO" id="GO:0005730">
    <property type="term" value="C:nucleolus"/>
    <property type="evidence" value="ECO:0007669"/>
    <property type="project" value="TreeGrafter"/>
</dbReference>
<proteinExistence type="predicted"/>
<keyword evidence="1" id="KW-0694">RNA-binding</keyword>
<comment type="caution">
    <text evidence="5">The sequence shown here is derived from an EMBL/GenBank/DDBJ whole genome shotgun (WGS) entry which is preliminary data.</text>
</comment>
<evidence type="ECO:0000259" key="3">
    <source>
        <dbReference type="PROSITE" id="PS50137"/>
    </source>
</evidence>
<dbReference type="Pfam" id="PF02137">
    <property type="entry name" value="A_deamin"/>
    <property type="match status" value="1"/>
</dbReference>
<dbReference type="InterPro" id="IPR002466">
    <property type="entry name" value="A_deamin"/>
</dbReference>
<evidence type="ECO:0000256" key="1">
    <source>
        <dbReference type="PROSITE-ProRule" id="PRU00266"/>
    </source>
</evidence>
<evidence type="ECO:0000259" key="4">
    <source>
        <dbReference type="PROSITE" id="PS50141"/>
    </source>
</evidence>
<protein>
    <recommendedName>
        <fullName evidence="7">Adenosine deaminase RNA specific B2 (inactive)</fullName>
    </recommendedName>
</protein>
<feature type="region of interest" description="Disordered" evidence="2">
    <location>
        <begin position="437"/>
        <end position="714"/>
    </location>
</feature>
<dbReference type="GO" id="GO:0006396">
    <property type="term" value="P:RNA processing"/>
    <property type="evidence" value="ECO:0007669"/>
    <property type="project" value="InterPro"/>
</dbReference>
<evidence type="ECO:0008006" key="7">
    <source>
        <dbReference type="Google" id="ProtNLM"/>
    </source>
</evidence>
<feature type="compositionally biased region" description="Basic and acidic residues" evidence="2">
    <location>
        <begin position="674"/>
        <end position="714"/>
    </location>
</feature>
<dbReference type="PANTHER" id="PTHR10910:SF17">
    <property type="entry name" value="DOUBLE-STRANDED RNA-SPECIFIC EDITASE B2"/>
    <property type="match status" value="1"/>
</dbReference>
<dbReference type="GO" id="GO:0005737">
    <property type="term" value="C:cytoplasm"/>
    <property type="evidence" value="ECO:0007669"/>
    <property type="project" value="TreeGrafter"/>
</dbReference>
<accession>A0AAW0Q7Z5</accession>
<feature type="domain" description="A to I editase" evidence="4">
    <location>
        <begin position="288"/>
        <end position="433"/>
    </location>
</feature>
<evidence type="ECO:0000313" key="6">
    <source>
        <dbReference type="Proteomes" id="UP001460270"/>
    </source>
</evidence>
<name>A0AAW0Q7Z5_9GOBI</name>
<dbReference type="InterPro" id="IPR014720">
    <property type="entry name" value="dsRBD_dom"/>
</dbReference>
<feature type="region of interest" description="Disordered" evidence="2">
    <location>
        <begin position="1"/>
        <end position="46"/>
    </location>
</feature>
<feature type="compositionally biased region" description="Basic residues" evidence="2">
    <location>
        <begin position="1"/>
        <end position="13"/>
    </location>
</feature>
<dbReference type="Proteomes" id="UP001460270">
    <property type="component" value="Unassembled WGS sequence"/>
</dbReference>
<evidence type="ECO:0000256" key="2">
    <source>
        <dbReference type="SAM" id="MobiDB-lite"/>
    </source>
</evidence>
<feature type="compositionally biased region" description="Polar residues" evidence="2">
    <location>
        <begin position="18"/>
        <end position="33"/>
    </location>
</feature>